<dbReference type="InterPro" id="IPR036052">
    <property type="entry name" value="TrpB-like_PALP_sf"/>
</dbReference>
<dbReference type="Proteomes" id="UP001177003">
    <property type="component" value="Chromosome 4"/>
</dbReference>
<reference evidence="1" key="1">
    <citation type="submission" date="2023-04" db="EMBL/GenBank/DDBJ databases">
        <authorList>
            <person name="Vijverberg K."/>
            <person name="Xiong W."/>
            <person name="Schranz E."/>
        </authorList>
    </citation>
    <scope>NUCLEOTIDE SEQUENCE</scope>
</reference>
<dbReference type="SUPFAM" id="SSF53686">
    <property type="entry name" value="Tryptophan synthase beta subunit-like PLP-dependent enzymes"/>
    <property type="match status" value="1"/>
</dbReference>
<protein>
    <submittedName>
        <fullName evidence="1">Uncharacterized protein</fullName>
    </submittedName>
</protein>
<keyword evidence="2" id="KW-1185">Reference proteome</keyword>
<gene>
    <name evidence="1" type="ORF">LSALG_LOCUS21356</name>
</gene>
<proteinExistence type="predicted"/>
<name>A0AA35YWW9_LACSI</name>
<organism evidence="1 2">
    <name type="scientific">Lactuca saligna</name>
    <name type="common">Willowleaf lettuce</name>
    <dbReference type="NCBI Taxonomy" id="75948"/>
    <lineage>
        <taxon>Eukaryota</taxon>
        <taxon>Viridiplantae</taxon>
        <taxon>Streptophyta</taxon>
        <taxon>Embryophyta</taxon>
        <taxon>Tracheophyta</taxon>
        <taxon>Spermatophyta</taxon>
        <taxon>Magnoliopsida</taxon>
        <taxon>eudicotyledons</taxon>
        <taxon>Gunneridae</taxon>
        <taxon>Pentapetalae</taxon>
        <taxon>asterids</taxon>
        <taxon>campanulids</taxon>
        <taxon>Asterales</taxon>
        <taxon>Asteraceae</taxon>
        <taxon>Cichorioideae</taxon>
        <taxon>Cichorieae</taxon>
        <taxon>Lactucinae</taxon>
        <taxon>Lactuca</taxon>
    </lineage>
</organism>
<dbReference type="AlphaFoldDB" id="A0AA35YWW9"/>
<evidence type="ECO:0000313" key="1">
    <source>
        <dbReference type="EMBL" id="CAI9281670.1"/>
    </source>
</evidence>
<accession>A0AA35YWW9</accession>
<sequence length="68" mass="7789">MEYLTNILSSNQAYDVAIESRLSLAPKLSEQLGVNICLKREDLQLVRSMLSSSAPSEEQYRSMLLYYQ</sequence>
<dbReference type="EMBL" id="OX465080">
    <property type="protein sequence ID" value="CAI9281670.1"/>
    <property type="molecule type" value="Genomic_DNA"/>
</dbReference>
<dbReference type="Gene3D" id="3.40.50.1100">
    <property type="match status" value="1"/>
</dbReference>
<evidence type="ECO:0000313" key="2">
    <source>
        <dbReference type="Proteomes" id="UP001177003"/>
    </source>
</evidence>